<gene>
    <name evidence="2" type="ORF">KALB_2125</name>
</gene>
<dbReference type="EMBL" id="CP007155">
    <property type="protein sequence ID" value="AHH95494.1"/>
    <property type="molecule type" value="Genomic_DNA"/>
</dbReference>
<reference evidence="2 3" key="1">
    <citation type="journal article" date="2014" name="BMC Genomics">
        <title>Complete genome sequence of producer of the glycopeptide antibiotic Aculeximycin Kutzneria albida DSM 43870T, a representative of minor genus of Pseudonocardiaceae.</title>
        <authorList>
            <person name="Rebets Y."/>
            <person name="Tokovenko B."/>
            <person name="Lushchyk I."/>
            <person name="Ruckert C."/>
            <person name="Zaburannyi N."/>
            <person name="Bechthold A."/>
            <person name="Kalinowski J."/>
            <person name="Luzhetskyy A."/>
        </authorList>
    </citation>
    <scope>NUCLEOTIDE SEQUENCE [LARGE SCALE GENOMIC DNA]</scope>
    <source>
        <strain evidence="2">DSM 43870</strain>
    </source>
</reference>
<dbReference type="OrthoDB" id="4244884at2"/>
<evidence type="ECO:0008006" key="4">
    <source>
        <dbReference type="Google" id="ProtNLM"/>
    </source>
</evidence>
<dbReference type="KEGG" id="kal:KALB_2125"/>
<proteinExistence type="predicted"/>
<dbReference type="PATRIC" id="fig|1449976.3.peg.2119"/>
<dbReference type="InterPro" id="IPR007995">
    <property type="entry name" value="DUF742"/>
</dbReference>
<dbReference type="Pfam" id="PF05331">
    <property type="entry name" value="DUF742"/>
    <property type="match status" value="1"/>
</dbReference>
<dbReference type="HOGENOM" id="CLU_074078_0_3_11"/>
<dbReference type="STRING" id="1449976.KALB_2125"/>
<dbReference type="RefSeq" id="WP_081789283.1">
    <property type="nucleotide sequence ID" value="NZ_CP007155.1"/>
</dbReference>
<name>W5WB95_9PSEU</name>
<accession>W5WB95</accession>
<evidence type="ECO:0000313" key="3">
    <source>
        <dbReference type="Proteomes" id="UP000019225"/>
    </source>
</evidence>
<protein>
    <recommendedName>
        <fullName evidence="4">DUF742 domain-containing protein</fullName>
    </recommendedName>
</protein>
<dbReference type="Proteomes" id="UP000019225">
    <property type="component" value="Chromosome"/>
</dbReference>
<organism evidence="2 3">
    <name type="scientific">Kutzneria albida DSM 43870</name>
    <dbReference type="NCBI Taxonomy" id="1449976"/>
    <lineage>
        <taxon>Bacteria</taxon>
        <taxon>Bacillati</taxon>
        <taxon>Actinomycetota</taxon>
        <taxon>Actinomycetes</taxon>
        <taxon>Pseudonocardiales</taxon>
        <taxon>Pseudonocardiaceae</taxon>
        <taxon>Kutzneria</taxon>
    </lineage>
</organism>
<dbReference type="PANTHER" id="PTHR36221">
    <property type="entry name" value="DUF742 DOMAIN-CONTAINING PROTEIN"/>
    <property type="match status" value="1"/>
</dbReference>
<evidence type="ECO:0000256" key="1">
    <source>
        <dbReference type="SAM" id="MobiDB-lite"/>
    </source>
</evidence>
<feature type="region of interest" description="Disordered" evidence="1">
    <location>
        <begin position="1"/>
        <end position="68"/>
    </location>
</feature>
<dbReference type="PANTHER" id="PTHR36221:SF1">
    <property type="entry name" value="DUF742 DOMAIN-CONTAINING PROTEIN"/>
    <property type="match status" value="1"/>
</dbReference>
<dbReference type="AlphaFoldDB" id="W5WB95"/>
<keyword evidence="3" id="KW-1185">Reference proteome</keyword>
<dbReference type="eggNOG" id="COG1846">
    <property type="taxonomic scope" value="Bacteria"/>
</dbReference>
<sequence>MGEVGQTGARFGSPKQRRRRQSEPEDTPEEVPDIPRPAPRGARFHGMATPEPEPEPPAEPDPVAEFFADPEPEEPLWLDSEVEEPSALVRPYARTGGRTTSRYDLRLETLVSLRSGPLPPLGLEHQPIVDLCAHTRSVAEVAAALPAPLGVARVLLGDLIDLGVLTAHVNSGERPDLELLERVLTGLRGL</sequence>
<evidence type="ECO:0000313" key="2">
    <source>
        <dbReference type="EMBL" id="AHH95494.1"/>
    </source>
</evidence>